<protein>
    <submittedName>
        <fullName evidence="1">Anthranilate N-benzoyltransferase protein 3</fullName>
    </submittedName>
</protein>
<dbReference type="InterPro" id="IPR023213">
    <property type="entry name" value="CAT-like_dom_sf"/>
</dbReference>
<dbReference type="Pfam" id="PF02458">
    <property type="entry name" value="Transferase"/>
    <property type="match status" value="1"/>
</dbReference>
<reference evidence="1 2" key="1">
    <citation type="journal article" date="2022" name="Nat. Plants">
        <title>Genomes of leafy and leafless Platanthera orchids illuminate the evolution of mycoheterotrophy.</title>
        <authorList>
            <person name="Li M.H."/>
            <person name="Liu K.W."/>
            <person name="Li Z."/>
            <person name="Lu H.C."/>
            <person name="Ye Q.L."/>
            <person name="Zhang D."/>
            <person name="Wang J.Y."/>
            <person name="Li Y.F."/>
            <person name="Zhong Z.M."/>
            <person name="Liu X."/>
            <person name="Yu X."/>
            <person name="Liu D.K."/>
            <person name="Tu X.D."/>
            <person name="Liu B."/>
            <person name="Hao Y."/>
            <person name="Liao X.Y."/>
            <person name="Jiang Y.T."/>
            <person name="Sun W.H."/>
            <person name="Chen J."/>
            <person name="Chen Y.Q."/>
            <person name="Ai Y."/>
            <person name="Zhai J.W."/>
            <person name="Wu S.S."/>
            <person name="Zhou Z."/>
            <person name="Hsiao Y.Y."/>
            <person name="Wu W.L."/>
            <person name="Chen Y.Y."/>
            <person name="Lin Y.F."/>
            <person name="Hsu J.L."/>
            <person name="Li C.Y."/>
            <person name="Wang Z.W."/>
            <person name="Zhao X."/>
            <person name="Zhong W.Y."/>
            <person name="Ma X.K."/>
            <person name="Ma L."/>
            <person name="Huang J."/>
            <person name="Chen G.Z."/>
            <person name="Huang M.Z."/>
            <person name="Huang L."/>
            <person name="Peng D.H."/>
            <person name="Luo Y.B."/>
            <person name="Zou S.Q."/>
            <person name="Chen S.P."/>
            <person name="Lan S."/>
            <person name="Tsai W.C."/>
            <person name="Van de Peer Y."/>
            <person name="Liu Z.J."/>
        </authorList>
    </citation>
    <scope>NUCLEOTIDE SEQUENCE [LARGE SCALE GENOMIC DNA]</scope>
    <source>
        <strain evidence="1">Lor288</strain>
    </source>
</reference>
<evidence type="ECO:0000313" key="2">
    <source>
        <dbReference type="Proteomes" id="UP001412067"/>
    </source>
</evidence>
<name>A0ABR2MRP1_9ASPA</name>
<dbReference type="Gene3D" id="3.30.559.10">
    <property type="entry name" value="Chloramphenicol acetyltransferase-like domain"/>
    <property type="match status" value="1"/>
</dbReference>
<accession>A0ABR2MRP1</accession>
<comment type="caution">
    <text evidence="1">The sequence shown here is derived from an EMBL/GenBank/DDBJ whole genome shotgun (WGS) entry which is preliminary data.</text>
</comment>
<dbReference type="Proteomes" id="UP001412067">
    <property type="component" value="Unassembled WGS sequence"/>
</dbReference>
<keyword evidence="2" id="KW-1185">Reference proteome</keyword>
<gene>
    <name evidence="1" type="primary">HCBT3</name>
    <name evidence="1" type="ORF">KSP40_PGU021691</name>
</gene>
<evidence type="ECO:0000313" key="1">
    <source>
        <dbReference type="EMBL" id="KAK8966721.1"/>
    </source>
</evidence>
<dbReference type="EMBL" id="JBBWWR010000005">
    <property type="protein sequence ID" value="KAK8966721.1"/>
    <property type="molecule type" value="Genomic_DNA"/>
</dbReference>
<proteinExistence type="predicted"/>
<sequence>MGEINWRKELDREYYSAGGRLRAVGGDSEKLELDCNGEGALFVEASSAISVDSFSTALRGPYKSWRKLLYRIDSQNFISIPPLVIQRNSNC</sequence>
<organism evidence="1 2">
    <name type="scientific">Platanthera guangdongensis</name>
    <dbReference type="NCBI Taxonomy" id="2320717"/>
    <lineage>
        <taxon>Eukaryota</taxon>
        <taxon>Viridiplantae</taxon>
        <taxon>Streptophyta</taxon>
        <taxon>Embryophyta</taxon>
        <taxon>Tracheophyta</taxon>
        <taxon>Spermatophyta</taxon>
        <taxon>Magnoliopsida</taxon>
        <taxon>Liliopsida</taxon>
        <taxon>Asparagales</taxon>
        <taxon>Orchidaceae</taxon>
        <taxon>Orchidoideae</taxon>
        <taxon>Orchideae</taxon>
        <taxon>Orchidinae</taxon>
        <taxon>Platanthera</taxon>
    </lineage>
</organism>